<dbReference type="Proteomes" id="UP000298616">
    <property type="component" value="Chromosome"/>
</dbReference>
<dbReference type="AlphaFoldDB" id="A0A4D7K6F3"/>
<organism evidence="1 2">
    <name type="scientific">Mangrovivirga cuniculi</name>
    <dbReference type="NCBI Taxonomy" id="2715131"/>
    <lineage>
        <taxon>Bacteria</taxon>
        <taxon>Pseudomonadati</taxon>
        <taxon>Bacteroidota</taxon>
        <taxon>Cytophagia</taxon>
        <taxon>Cytophagales</taxon>
        <taxon>Mangrovivirgaceae</taxon>
        <taxon>Mangrovivirga</taxon>
    </lineage>
</organism>
<accession>A0A4D7K6F3</accession>
<reference evidence="1 2" key="1">
    <citation type="submission" date="2018-04" db="EMBL/GenBank/DDBJ databases">
        <title>Complete genome uncultured novel isolate.</title>
        <authorList>
            <person name="Merlino G."/>
        </authorList>
    </citation>
    <scope>NUCLEOTIDE SEQUENCE [LARGE SCALE GENOMIC DNA]</scope>
    <source>
        <strain evidence="2">R1DC9</strain>
    </source>
</reference>
<evidence type="ECO:0000313" key="2">
    <source>
        <dbReference type="Proteomes" id="UP000298616"/>
    </source>
</evidence>
<gene>
    <name evidence="1" type="ORF">DCC35_17185</name>
</gene>
<name>A0A4D7K6F3_9BACT</name>
<dbReference type="KEGG" id="fpf:DCC35_17185"/>
<dbReference type="EMBL" id="CP028923">
    <property type="protein sequence ID" value="QCK16344.1"/>
    <property type="molecule type" value="Genomic_DNA"/>
</dbReference>
<keyword evidence="2" id="KW-1185">Reference proteome</keyword>
<protein>
    <recommendedName>
        <fullName evidence="3">STAS/SEC14 domain-containing protein</fullName>
    </recommendedName>
</protein>
<proteinExistence type="predicted"/>
<evidence type="ECO:0000313" key="1">
    <source>
        <dbReference type="EMBL" id="QCK16344.1"/>
    </source>
</evidence>
<sequence length="134" mass="15996">MVHPESVNKTVILSQNNLTMEYISDFDYIYLRWIGFQSDEEIRSSGEKILRKFRNHKCNKILNDNRDVRGPWNTASTWTSEYWFPHMVNAGLQKFAWIFPENIFAEFSAQEAMPESLTIRKFKDFDKAHNWLIN</sequence>
<evidence type="ECO:0008006" key="3">
    <source>
        <dbReference type="Google" id="ProtNLM"/>
    </source>
</evidence>